<dbReference type="Pfam" id="PF07730">
    <property type="entry name" value="HisKA_3"/>
    <property type="match status" value="1"/>
</dbReference>
<evidence type="ECO:0000256" key="3">
    <source>
        <dbReference type="ARBA" id="ARBA00023012"/>
    </source>
</evidence>
<dbReference type="InterPro" id="IPR003594">
    <property type="entry name" value="HATPase_dom"/>
</dbReference>
<dbReference type="SUPFAM" id="SSF55874">
    <property type="entry name" value="ATPase domain of HSP90 chaperone/DNA topoisomerase II/histidine kinase"/>
    <property type="match status" value="1"/>
</dbReference>
<sequence>MVVTVIYLAATTFHAESAGATSSLSKLSGQTLQQRLATIDNSLKSLATPSMRTGIGAVGFRSWPKRDRTKGEWIQINLAEPATIDQVVLVPTIWRDTANRYREDGFPEEFRIRVGNGVDDEGTVVATFSADESHSPRVAPVVIAIHPVVADWIRIEASVLSPRGWDGMYVLQLSEILIFSGIENVALRQEVSVSSSRESRPATPWHKDYLVDGFVPYLIDASEGTKSLAYLSMVGVGDRPEIVIDLERKQRINRIHLHSIDQSDTVPQSVPEDFGFPRELIIEGANLEDFSDAIRLTDYEILSDYHSGPIVMRRFPEAECRYVRLVATQPYYYSENDLSGTRIGFAEIEIFSNGVNVAKGKTPSVEYKTSGPARNISALTDGHNLFGKILPHKQWLGELARRHDLEYERPRIAGELNERYLRQKANLRLLSWLVGLLGFIIVCTVLFERTLRQRAVFQMREQIAADLHDELGANLHAIGLLGDLVQKASDSPDRLSSLVRQIRDLTQRSGAATRYCTNMLESTGLFEDLVNDMRRTSARLMADFEHELTFSGEEHLQDLRPRTRTGLFLFYKECLTNILKHSHATRVTTELHAIPGELRLTVTDNGRGLSDSQTATVPNSLRRRARLLRAKVSVVPAPGGGTEVTLILHPNRFTIFR</sequence>
<name>A0ABT0UB56_9BACT</name>
<dbReference type="EMBL" id="JAMQBK010000082">
    <property type="protein sequence ID" value="MCM2374239.1"/>
    <property type="molecule type" value="Genomic_DNA"/>
</dbReference>
<comment type="caution">
    <text evidence="7">The sequence shown here is derived from an EMBL/GenBank/DDBJ whole genome shotgun (WGS) entry which is preliminary data.</text>
</comment>
<evidence type="ECO:0000259" key="5">
    <source>
        <dbReference type="Pfam" id="PF02518"/>
    </source>
</evidence>
<dbReference type="Pfam" id="PF02518">
    <property type="entry name" value="HATPase_c"/>
    <property type="match status" value="1"/>
</dbReference>
<dbReference type="InterPro" id="IPR050482">
    <property type="entry name" value="Sensor_HK_TwoCompSys"/>
</dbReference>
<dbReference type="Proteomes" id="UP001202961">
    <property type="component" value="Unassembled WGS sequence"/>
</dbReference>
<keyword evidence="4" id="KW-0812">Transmembrane</keyword>
<dbReference type="InterPro" id="IPR011712">
    <property type="entry name" value="Sig_transdc_His_kin_sub3_dim/P"/>
</dbReference>
<accession>A0ABT0UB56</accession>
<dbReference type="GO" id="GO:0016301">
    <property type="term" value="F:kinase activity"/>
    <property type="evidence" value="ECO:0007669"/>
    <property type="project" value="UniProtKB-KW"/>
</dbReference>
<dbReference type="InterPro" id="IPR008979">
    <property type="entry name" value="Galactose-bd-like_sf"/>
</dbReference>
<proteinExistence type="predicted"/>
<dbReference type="Gene3D" id="2.60.120.260">
    <property type="entry name" value="Galactose-binding domain-like"/>
    <property type="match status" value="2"/>
</dbReference>
<feature type="domain" description="Signal transduction histidine kinase subgroup 3 dimerisation and phosphoacceptor" evidence="6">
    <location>
        <begin position="460"/>
        <end position="514"/>
    </location>
</feature>
<feature type="domain" description="Histidine kinase/HSP90-like ATPase" evidence="5">
    <location>
        <begin position="567"/>
        <end position="648"/>
    </location>
</feature>
<evidence type="ECO:0000256" key="1">
    <source>
        <dbReference type="ARBA" id="ARBA00022679"/>
    </source>
</evidence>
<evidence type="ECO:0000313" key="7">
    <source>
        <dbReference type="EMBL" id="MCM2374239.1"/>
    </source>
</evidence>
<dbReference type="Gene3D" id="1.20.5.1930">
    <property type="match status" value="1"/>
</dbReference>
<keyword evidence="2 7" id="KW-0418">Kinase</keyword>
<organism evidence="7 8">
    <name type="scientific">Aporhodopirellula aestuarii</name>
    <dbReference type="NCBI Taxonomy" id="2950107"/>
    <lineage>
        <taxon>Bacteria</taxon>
        <taxon>Pseudomonadati</taxon>
        <taxon>Planctomycetota</taxon>
        <taxon>Planctomycetia</taxon>
        <taxon>Pirellulales</taxon>
        <taxon>Pirellulaceae</taxon>
        <taxon>Aporhodopirellula</taxon>
    </lineage>
</organism>
<evidence type="ECO:0000256" key="4">
    <source>
        <dbReference type="SAM" id="Phobius"/>
    </source>
</evidence>
<evidence type="ECO:0000313" key="8">
    <source>
        <dbReference type="Proteomes" id="UP001202961"/>
    </source>
</evidence>
<protein>
    <submittedName>
        <fullName evidence="7">Histidine kinase</fullName>
    </submittedName>
</protein>
<feature type="transmembrane region" description="Helical" evidence="4">
    <location>
        <begin position="429"/>
        <end position="447"/>
    </location>
</feature>
<dbReference type="Gene3D" id="3.30.565.10">
    <property type="entry name" value="Histidine kinase-like ATPase, C-terminal domain"/>
    <property type="match status" value="1"/>
</dbReference>
<keyword evidence="4" id="KW-1133">Transmembrane helix</keyword>
<evidence type="ECO:0000256" key="2">
    <source>
        <dbReference type="ARBA" id="ARBA00022777"/>
    </source>
</evidence>
<evidence type="ECO:0000259" key="6">
    <source>
        <dbReference type="Pfam" id="PF07730"/>
    </source>
</evidence>
<dbReference type="SUPFAM" id="SSF49785">
    <property type="entry name" value="Galactose-binding domain-like"/>
    <property type="match status" value="2"/>
</dbReference>
<reference evidence="7 8" key="1">
    <citation type="journal article" date="2022" name="Syst. Appl. Microbiol.">
        <title>Rhodopirellula aestuarii sp. nov., a novel member of the genus Rhodopirellula isolated from brackish sediments collected in the Tagus River estuary, Portugal.</title>
        <authorList>
            <person name="Vitorino I.R."/>
            <person name="Klimek D."/>
            <person name="Calusinska M."/>
            <person name="Lobo-da-Cunha A."/>
            <person name="Vasconcelos V."/>
            <person name="Lage O.M."/>
        </authorList>
    </citation>
    <scope>NUCLEOTIDE SEQUENCE [LARGE SCALE GENOMIC DNA]</scope>
    <source>
        <strain evidence="7 8">ICT_H3.1</strain>
    </source>
</reference>
<dbReference type="PANTHER" id="PTHR24421">
    <property type="entry name" value="NITRATE/NITRITE SENSOR PROTEIN NARX-RELATED"/>
    <property type="match status" value="1"/>
</dbReference>
<keyword evidence="1" id="KW-0808">Transferase</keyword>
<gene>
    <name evidence="7" type="ORF">NB063_26785</name>
</gene>
<keyword evidence="4" id="KW-0472">Membrane</keyword>
<keyword evidence="3" id="KW-0902">Two-component regulatory system</keyword>
<keyword evidence="8" id="KW-1185">Reference proteome</keyword>
<dbReference type="InterPro" id="IPR036890">
    <property type="entry name" value="HATPase_C_sf"/>
</dbReference>